<dbReference type="EMBL" id="JARJBC010000001">
    <property type="protein sequence ID" value="MDF3287653.1"/>
    <property type="molecule type" value="Genomic_DNA"/>
</dbReference>
<name>A0ABT5ZCV4_9ACTN</name>
<accession>A0ABT5ZCV4</accession>
<dbReference type="Proteomes" id="UP001216579">
    <property type="component" value="Unassembled WGS sequence"/>
</dbReference>
<gene>
    <name evidence="1" type="ORF">P3G67_00045</name>
</gene>
<evidence type="ECO:0000313" key="2">
    <source>
        <dbReference type="Proteomes" id="UP001216579"/>
    </source>
</evidence>
<protein>
    <submittedName>
        <fullName evidence="1">DNA-binding protein</fullName>
    </submittedName>
</protein>
<organism evidence="1 2">
    <name type="scientific">Streptomyces silvisoli</name>
    <dbReference type="NCBI Taxonomy" id="3034235"/>
    <lineage>
        <taxon>Bacteria</taxon>
        <taxon>Bacillati</taxon>
        <taxon>Actinomycetota</taxon>
        <taxon>Actinomycetes</taxon>
        <taxon>Kitasatosporales</taxon>
        <taxon>Streptomycetaceae</taxon>
        <taxon>Streptomyces</taxon>
    </lineage>
</organism>
<keyword evidence="1" id="KW-0238">DNA-binding</keyword>
<evidence type="ECO:0000313" key="1">
    <source>
        <dbReference type="EMBL" id="MDF3287653.1"/>
    </source>
</evidence>
<dbReference type="GO" id="GO:0003677">
    <property type="term" value="F:DNA binding"/>
    <property type="evidence" value="ECO:0007669"/>
    <property type="project" value="UniProtKB-KW"/>
</dbReference>
<reference evidence="1 2" key="1">
    <citation type="submission" date="2023-03" db="EMBL/GenBank/DDBJ databases">
        <title>Draft genome sequence of Streptomyces sp. RB6PN23 isolated from peat swamp forest in Thailand.</title>
        <authorList>
            <person name="Klaysubun C."/>
            <person name="Duangmal K."/>
        </authorList>
    </citation>
    <scope>NUCLEOTIDE SEQUENCE [LARGE SCALE GENOMIC DNA]</scope>
    <source>
        <strain evidence="1 2">RB6PN23</strain>
    </source>
</reference>
<keyword evidence="2" id="KW-1185">Reference proteome</keyword>
<proteinExistence type="predicted"/>
<dbReference type="RefSeq" id="WP_276091565.1">
    <property type="nucleotide sequence ID" value="NZ_JARJBC010000001.1"/>
</dbReference>
<comment type="caution">
    <text evidence="1">The sequence shown here is derived from an EMBL/GenBank/DDBJ whole genome shotgun (WGS) entry which is preliminary data.</text>
</comment>
<sequence length="297" mass="31988">MESRGPGCRASVVATTRRLLTLDQRVGARAAARSAALAANRSYQSLADRELCAAVAELREVAAWILFDAEEQALAHRLNQRALAMARCCADRATERLVLANLSMQQAHIGQLRASYDTAALGLATAPTARVATVFAVRQARALAMAGQRATALRTFDRADSLFLDGLSDRDPPWAWWVDQHELDGHRGITLAALQDWDRAIELLEGVSQDGGCDAPAYRVLFSTELLAALVGAGAWRQARESAERLMPYAHAIGSGRAVSSLRHTIRSIGSRSGTPVPLRDAAHQLALLLPLPDTPA</sequence>